<dbReference type="GO" id="GO:0000785">
    <property type="term" value="C:chromatin"/>
    <property type="evidence" value="ECO:0007669"/>
    <property type="project" value="TreeGrafter"/>
</dbReference>
<organism evidence="2 3">
    <name type="scientific">Frankliniella occidentalis</name>
    <name type="common">Western flower thrips</name>
    <name type="synonym">Euthrips occidentalis</name>
    <dbReference type="NCBI Taxonomy" id="133901"/>
    <lineage>
        <taxon>Eukaryota</taxon>
        <taxon>Metazoa</taxon>
        <taxon>Ecdysozoa</taxon>
        <taxon>Arthropoda</taxon>
        <taxon>Hexapoda</taxon>
        <taxon>Insecta</taxon>
        <taxon>Pterygota</taxon>
        <taxon>Neoptera</taxon>
        <taxon>Paraneoptera</taxon>
        <taxon>Thysanoptera</taxon>
        <taxon>Terebrantia</taxon>
        <taxon>Thripoidea</taxon>
        <taxon>Thripidae</taxon>
        <taxon>Frankliniella</taxon>
    </lineage>
</organism>
<dbReference type="Pfam" id="PF02373">
    <property type="entry name" value="JmjC"/>
    <property type="match status" value="1"/>
</dbReference>
<dbReference type="GO" id="GO:0010468">
    <property type="term" value="P:regulation of gene expression"/>
    <property type="evidence" value="ECO:0007669"/>
    <property type="project" value="TreeGrafter"/>
</dbReference>
<dbReference type="SMART" id="SM00558">
    <property type="entry name" value="JmjC"/>
    <property type="match status" value="1"/>
</dbReference>
<dbReference type="GeneID" id="113211289"/>
<dbReference type="PANTHER" id="PTHR10694">
    <property type="entry name" value="LYSINE-SPECIFIC DEMETHYLASE"/>
    <property type="match status" value="1"/>
</dbReference>
<dbReference type="KEGG" id="foc:113211289"/>
<accession>A0A6J1SWV0</accession>
<dbReference type="InterPro" id="IPR003347">
    <property type="entry name" value="JmjC_dom"/>
</dbReference>
<dbReference type="SUPFAM" id="SSF51197">
    <property type="entry name" value="Clavaminate synthase-like"/>
    <property type="match status" value="1"/>
</dbReference>
<sequence length="522" mass="58894">MCEFTNEYPEFEVDENDLINFEEFCETKYKDSAVQKLGFFKVRLHKDVKRGTTLRELSNAFSDDVHESVKELSVFKNPAEGCGLYGYRSVKASWHSSECFSNSVTERALHEDTWKGSCCVKALEDEGTEGFIEHFFSQISDKAEAIPKHLRQDVDMKSISNKIPTWRAAYAKRQKYEKGTSVLKKCSILKQYTMAENVPDNAVICKCTSCSFTTMLKSVPVPAGSSSSFLYSSGIDESSKKHVYMTENFSMMMLCYKNILSMLDGVYDGISSPALYVGGSHSFFPLHVEDMSLWSFNFLLHGAPKFWIVIPPHSVAKLTFALTSHGFAGHASCLNTLGHKFYIPTISWLREESIPFSVVLQKESEGIVVLPNAAHTGGNLAHNWAEACNFATKSWIPYGCVYPACKCIADSVHFMDLTPLIAVHARQLLKAYITRNVIRTVDDSYFHKSIVTPQIRSQTQDEAALVASTPKKSMERLKCPMCPQNWAKDIPKRNVTNHLKKYHSGTQQARIDRFLLDSFPKK</sequence>
<proteinExistence type="predicted"/>
<dbReference type="Gene3D" id="2.60.120.650">
    <property type="entry name" value="Cupin"/>
    <property type="match status" value="1"/>
</dbReference>
<reference evidence="3" key="1">
    <citation type="submission" date="2025-08" db="UniProtKB">
        <authorList>
            <consortium name="RefSeq"/>
        </authorList>
    </citation>
    <scope>IDENTIFICATION</scope>
    <source>
        <tissue evidence="3">Whole organism</tissue>
    </source>
</reference>
<feature type="domain" description="JmjC" evidence="1">
    <location>
        <begin position="238"/>
        <end position="407"/>
    </location>
</feature>
<dbReference type="PANTHER" id="PTHR10694:SF7">
    <property type="entry name" value="[HISTONE H3]-TRIMETHYL-L-LYSINE(9) DEMETHYLASE"/>
    <property type="match status" value="1"/>
</dbReference>
<gene>
    <name evidence="3" type="primary">LOC113211289</name>
</gene>
<evidence type="ECO:0000313" key="3">
    <source>
        <dbReference type="RefSeq" id="XP_026285398.2"/>
    </source>
</evidence>
<dbReference type="GO" id="GO:0005634">
    <property type="term" value="C:nucleus"/>
    <property type="evidence" value="ECO:0007669"/>
    <property type="project" value="TreeGrafter"/>
</dbReference>
<protein>
    <submittedName>
        <fullName evidence="3">Lysine-specific demethylase 5D-like</fullName>
    </submittedName>
</protein>
<dbReference type="OrthoDB" id="1678912at2759"/>
<dbReference type="PROSITE" id="PS51184">
    <property type="entry name" value="JMJC"/>
    <property type="match status" value="1"/>
</dbReference>
<keyword evidence="2" id="KW-1185">Reference proteome</keyword>
<dbReference type="AlphaFoldDB" id="A0A6J1SWV0"/>
<evidence type="ECO:0000313" key="2">
    <source>
        <dbReference type="Proteomes" id="UP000504606"/>
    </source>
</evidence>
<dbReference type="GO" id="GO:0051864">
    <property type="term" value="F:histone H3K36 demethylase activity"/>
    <property type="evidence" value="ECO:0007669"/>
    <property type="project" value="TreeGrafter"/>
</dbReference>
<name>A0A6J1SWV0_FRAOC</name>
<evidence type="ECO:0000259" key="1">
    <source>
        <dbReference type="PROSITE" id="PS51184"/>
    </source>
</evidence>
<dbReference type="Proteomes" id="UP000504606">
    <property type="component" value="Unplaced"/>
</dbReference>
<dbReference type="GO" id="GO:0032454">
    <property type="term" value="F:histone H3K9 demethylase activity"/>
    <property type="evidence" value="ECO:0007669"/>
    <property type="project" value="TreeGrafter"/>
</dbReference>
<dbReference type="RefSeq" id="XP_026285398.2">
    <property type="nucleotide sequence ID" value="XM_026429613.2"/>
</dbReference>